<dbReference type="AlphaFoldDB" id="A0A1Y3BMK3"/>
<feature type="non-terminal residue" evidence="2">
    <location>
        <position position="154"/>
    </location>
</feature>
<dbReference type="Proteomes" id="UP000194236">
    <property type="component" value="Unassembled WGS sequence"/>
</dbReference>
<dbReference type="GO" id="GO:0035091">
    <property type="term" value="F:phosphatidylinositol binding"/>
    <property type="evidence" value="ECO:0007669"/>
    <property type="project" value="InterPro"/>
</dbReference>
<dbReference type="PROSITE" id="PS50195">
    <property type="entry name" value="PX"/>
    <property type="match status" value="1"/>
</dbReference>
<keyword evidence="3" id="KW-1185">Reference proteome</keyword>
<proteinExistence type="predicted"/>
<dbReference type="InterPro" id="IPR001683">
    <property type="entry name" value="PX_dom"/>
</dbReference>
<dbReference type="InterPro" id="IPR036871">
    <property type="entry name" value="PX_dom_sf"/>
</dbReference>
<reference evidence="2 3" key="1">
    <citation type="submission" date="2017-03" db="EMBL/GenBank/DDBJ databases">
        <title>Genome Survey of Euroglyphus maynei.</title>
        <authorList>
            <person name="Arlian L.G."/>
            <person name="Morgan M.S."/>
            <person name="Rider S.D."/>
        </authorList>
    </citation>
    <scope>NUCLEOTIDE SEQUENCE [LARGE SCALE GENOMIC DNA]</scope>
    <source>
        <strain evidence="2">Arlian Lab</strain>
        <tissue evidence="2">Whole body</tissue>
    </source>
</reference>
<dbReference type="EMBL" id="MUJZ01009663">
    <property type="protein sequence ID" value="OTF82209.1"/>
    <property type="molecule type" value="Genomic_DNA"/>
</dbReference>
<organism evidence="2 3">
    <name type="scientific">Euroglyphus maynei</name>
    <name type="common">Mayne's house dust mite</name>
    <dbReference type="NCBI Taxonomy" id="6958"/>
    <lineage>
        <taxon>Eukaryota</taxon>
        <taxon>Metazoa</taxon>
        <taxon>Ecdysozoa</taxon>
        <taxon>Arthropoda</taxon>
        <taxon>Chelicerata</taxon>
        <taxon>Arachnida</taxon>
        <taxon>Acari</taxon>
        <taxon>Acariformes</taxon>
        <taxon>Sarcoptiformes</taxon>
        <taxon>Astigmata</taxon>
        <taxon>Psoroptidia</taxon>
        <taxon>Analgoidea</taxon>
        <taxon>Pyroglyphidae</taxon>
        <taxon>Pyroglyphinae</taxon>
        <taxon>Euroglyphus</taxon>
    </lineage>
</organism>
<gene>
    <name evidence="2" type="ORF">BLA29_011847</name>
</gene>
<evidence type="ECO:0000259" key="1">
    <source>
        <dbReference type="PROSITE" id="PS50195"/>
    </source>
</evidence>
<evidence type="ECO:0000313" key="3">
    <source>
        <dbReference type="Proteomes" id="UP000194236"/>
    </source>
</evidence>
<accession>A0A1Y3BMK3</accession>
<dbReference type="SUPFAM" id="SSF64268">
    <property type="entry name" value="PX domain"/>
    <property type="match status" value="1"/>
</dbReference>
<dbReference type="Pfam" id="PF00787">
    <property type="entry name" value="PX"/>
    <property type="match status" value="1"/>
</dbReference>
<dbReference type="Gene3D" id="3.30.1520.10">
    <property type="entry name" value="Phox-like domain"/>
    <property type="match status" value="1"/>
</dbReference>
<evidence type="ECO:0000313" key="2">
    <source>
        <dbReference type="EMBL" id="OTF82209.1"/>
    </source>
</evidence>
<dbReference type="OrthoDB" id="67688at2759"/>
<protein>
    <recommendedName>
        <fullName evidence="1">PX domain-containing protein</fullName>
    </recommendedName>
</protein>
<comment type="caution">
    <text evidence="2">The sequence shown here is derived from an EMBL/GenBank/DDBJ whole genome shotgun (WGS) entry which is preliminary data.</text>
</comment>
<dbReference type="SMART" id="SM00312">
    <property type="entry name" value="PX"/>
    <property type="match status" value="1"/>
</dbReference>
<feature type="domain" description="PX" evidence="1">
    <location>
        <begin position="32"/>
        <end position="147"/>
    </location>
</feature>
<name>A0A1Y3BMK3_EURMA</name>
<sequence>MDDMSNMDDNISDSCQFSFTKCRFTEALDGRITQLEIVNFKFFIPEKNDKIYFYKIKVDRVNYPENFVYRSFKEFLELYEKLSRTFPLAKFYTLKRSPMLNRASRQQIASHRTRELKLFLKDLMNMASEISHSDYIYTFFHPILRDQQFSDLES</sequence>